<dbReference type="Proteomes" id="UP001595812">
    <property type="component" value="Unassembled WGS sequence"/>
</dbReference>
<sequence>MRKKDVIFGFLIGLASAGIGILLYDIILGLINGDSISTSFSRTWSTKFLGKRASVGALINLPVFYLFLNRKNEDYAKGVLMATMLIAVIFIINRF</sequence>
<evidence type="ECO:0000313" key="2">
    <source>
        <dbReference type="EMBL" id="MFC3876856.1"/>
    </source>
</evidence>
<evidence type="ECO:0000256" key="1">
    <source>
        <dbReference type="SAM" id="Phobius"/>
    </source>
</evidence>
<keyword evidence="1" id="KW-0472">Membrane</keyword>
<organism evidence="2 3">
    <name type="scientific">Winogradskyella maritima</name>
    <dbReference type="NCBI Taxonomy" id="1517766"/>
    <lineage>
        <taxon>Bacteria</taxon>
        <taxon>Pseudomonadati</taxon>
        <taxon>Bacteroidota</taxon>
        <taxon>Flavobacteriia</taxon>
        <taxon>Flavobacteriales</taxon>
        <taxon>Flavobacteriaceae</taxon>
        <taxon>Winogradskyella</taxon>
    </lineage>
</organism>
<proteinExistence type="predicted"/>
<protein>
    <submittedName>
        <fullName evidence="2">Uncharacterized protein</fullName>
    </submittedName>
</protein>
<dbReference type="RefSeq" id="WP_386098157.1">
    <property type="nucleotide sequence ID" value="NZ_JBHSAT010000004.1"/>
</dbReference>
<keyword evidence="1" id="KW-1133">Transmembrane helix</keyword>
<keyword evidence="1" id="KW-0812">Transmembrane</keyword>
<keyword evidence="3" id="KW-1185">Reference proteome</keyword>
<feature type="transmembrane region" description="Helical" evidence="1">
    <location>
        <begin position="75"/>
        <end position="92"/>
    </location>
</feature>
<comment type="caution">
    <text evidence="2">The sequence shown here is derived from an EMBL/GenBank/DDBJ whole genome shotgun (WGS) entry which is preliminary data.</text>
</comment>
<dbReference type="EMBL" id="JBHSAT010000004">
    <property type="protein sequence ID" value="MFC3876856.1"/>
    <property type="molecule type" value="Genomic_DNA"/>
</dbReference>
<reference evidence="3" key="1">
    <citation type="journal article" date="2019" name="Int. J. Syst. Evol. Microbiol.">
        <title>The Global Catalogue of Microorganisms (GCM) 10K type strain sequencing project: providing services to taxonomists for standard genome sequencing and annotation.</title>
        <authorList>
            <consortium name="The Broad Institute Genomics Platform"/>
            <consortium name="The Broad Institute Genome Sequencing Center for Infectious Disease"/>
            <person name="Wu L."/>
            <person name="Ma J."/>
        </authorList>
    </citation>
    <scope>NUCLEOTIDE SEQUENCE [LARGE SCALE GENOMIC DNA]</scope>
    <source>
        <strain evidence="3">CECT 8979</strain>
    </source>
</reference>
<name>A0ABV8AJ22_9FLAO</name>
<feature type="transmembrane region" description="Helical" evidence="1">
    <location>
        <begin position="7"/>
        <end position="31"/>
    </location>
</feature>
<accession>A0ABV8AJ22</accession>
<evidence type="ECO:0000313" key="3">
    <source>
        <dbReference type="Proteomes" id="UP001595812"/>
    </source>
</evidence>
<feature type="transmembrane region" description="Helical" evidence="1">
    <location>
        <begin position="51"/>
        <end position="68"/>
    </location>
</feature>
<gene>
    <name evidence="2" type="ORF">ACFOSX_06385</name>
</gene>